<keyword evidence="3" id="KW-0479">Metal-binding</keyword>
<evidence type="ECO:0000256" key="1">
    <source>
        <dbReference type="ARBA" id="ARBA00001947"/>
    </source>
</evidence>
<dbReference type="EMBL" id="QPII01000001">
    <property type="protein sequence ID" value="RCV91534.1"/>
    <property type="molecule type" value="Genomic_DNA"/>
</dbReference>
<evidence type="ECO:0000313" key="14">
    <source>
        <dbReference type="Proteomes" id="UP000252405"/>
    </source>
</evidence>
<evidence type="ECO:0000256" key="11">
    <source>
        <dbReference type="ARBA" id="ARBA00048603"/>
    </source>
</evidence>
<dbReference type="Proteomes" id="UP000252405">
    <property type="component" value="Unassembled WGS sequence"/>
</dbReference>
<dbReference type="AlphaFoldDB" id="A0A368U3E6"/>
<evidence type="ECO:0000256" key="8">
    <source>
        <dbReference type="ARBA" id="ARBA00044772"/>
    </source>
</evidence>
<dbReference type="GO" id="GO:0016832">
    <property type="term" value="F:aldehyde-lyase activity"/>
    <property type="evidence" value="ECO:0007669"/>
    <property type="project" value="InterPro"/>
</dbReference>
<dbReference type="InterPro" id="IPR050013">
    <property type="entry name" value="OtnC"/>
</dbReference>
<keyword evidence="4" id="KW-0862">Zinc</keyword>
<dbReference type="PANTHER" id="PTHR22789">
    <property type="entry name" value="FUCULOSE PHOSPHATE ALDOLASE"/>
    <property type="match status" value="1"/>
</dbReference>
<dbReference type="InterPro" id="IPR050197">
    <property type="entry name" value="Aldolase_class_II_sugar_metab"/>
</dbReference>
<evidence type="ECO:0000256" key="6">
    <source>
        <dbReference type="ARBA" id="ARBA00023277"/>
    </source>
</evidence>
<comment type="cofactor">
    <cofactor evidence="1">
        <name>Zn(2+)</name>
        <dbReference type="ChEBI" id="CHEBI:29105"/>
    </cofactor>
</comment>
<protein>
    <recommendedName>
        <fullName evidence="9">3-oxo-tetronate 4-phosphate decarboxylase</fullName>
        <ecNumber evidence="8">4.1.1.104</ecNumber>
    </recommendedName>
</protein>
<dbReference type="NCBIfam" id="NF006000">
    <property type="entry name" value="PRK08130.1"/>
    <property type="match status" value="1"/>
</dbReference>
<dbReference type="SMART" id="SM01007">
    <property type="entry name" value="Aldolase_II"/>
    <property type="match status" value="1"/>
</dbReference>
<dbReference type="NCBIfam" id="NF043034">
    <property type="entry name" value="OxoTetrPhDc"/>
    <property type="match status" value="1"/>
</dbReference>
<evidence type="ECO:0000256" key="7">
    <source>
        <dbReference type="ARBA" id="ARBA00044745"/>
    </source>
</evidence>
<proteinExistence type="inferred from homology"/>
<evidence type="ECO:0000256" key="10">
    <source>
        <dbReference type="ARBA" id="ARBA00047520"/>
    </source>
</evidence>
<dbReference type="Gene3D" id="3.40.225.10">
    <property type="entry name" value="Class II aldolase/adducin N-terminal domain"/>
    <property type="match status" value="1"/>
</dbReference>
<evidence type="ECO:0000256" key="9">
    <source>
        <dbReference type="ARBA" id="ARBA00044803"/>
    </source>
</evidence>
<dbReference type="PANTHER" id="PTHR22789:SF0">
    <property type="entry name" value="3-OXO-TETRONATE 4-PHOSPHATE DECARBOXYLASE-RELATED"/>
    <property type="match status" value="1"/>
</dbReference>
<dbReference type="EC" id="4.1.1.104" evidence="8"/>
<evidence type="ECO:0000256" key="5">
    <source>
        <dbReference type="ARBA" id="ARBA00023239"/>
    </source>
</evidence>
<sequence>MSVHDENGLREQIATLGESLFSRGLTMGSSGNISVRLDDGGWLMTPTNACLGRLDPARISRLDGQGRLLSGDRPTKESFLHMAMYEERPRSGAIVHLHSTHSVAVSCLPQIDPCDCIPPLTAYYVMRVGKLPLVPYHLPGDPALGDAVRGLAGQHSAVLLANHGPVVAGKTLEAAVYATEELEETARLFLLLRGENPRCLTPEQVAELEARFPRD</sequence>
<dbReference type="GO" id="GO:0046872">
    <property type="term" value="F:metal ion binding"/>
    <property type="evidence" value="ECO:0007669"/>
    <property type="project" value="UniProtKB-KW"/>
</dbReference>
<evidence type="ECO:0000259" key="12">
    <source>
        <dbReference type="SMART" id="SM01007"/>
    </source>
</evidence>
<dbReference type="FunFam" id="3.40.225.10:FF:000008">
    <property type="entry name" value="Sugar aldolase"/>
    <property type="match status" value="1"/>
</dbReference>
<dbReference type="OrthoDB" id="5500703at2"/>
<accession>A0A368U3E6</accession>
<evidence type="ECO:0000256" key="4">
    <source>
        <dbReference type="ARBA" id="ARBA00022833"/>
    </source>
</evidence>
<organism evidence="13 14">
    <name type="scientific">Billgrantia montanilacus</name>
    <dbReference type="NCBI Taxonomy" id="2282305"/>
    <lineage>
        <taxon>Bacteria</taxon>
        <taxon>Pseudomonadati</taxon>
        <taxon>Pseudomonadota</taxon>
        <taxon>Gammaproteobacteria</taxon>
        <taxon>Oceanospirillales</taxon>
        <taxon>Halomonadaceae</taxon>
        <taxon>Billgrantia</taxon>
    </lineage>
</organism>
<dbReference type="Pfam" id="PF00596">
    <property type="entry name" value="Aldolase_II"/>
    <property type="match status" value="1"/>
</dbReference>
<dbReference type="SUPFAM" id="SSF53639">
    <property type="entry name" value="AraD/HMP-PK domain-like"/>
    <property type="match status" value="1"/>
</dbReference>
<dbReference type="GO" id="GO:0005829">
    <property type="term" value="C:cytosol"/>
    <property type="evidence" value="ECO:0007669"/>
    <property type="project" value="TreeGrafter"/>
</dbReference>
<name>A0A368U3E6_9GAMM</name>
<evidence type="ECO:0000256" key="3">
    <source>
        <dbReference type="ARBA" id="ARBA00022723"/>
    </source>
</evidence>
<keyword evidence="14" id="KW-1185">Reference proteome</keyword>
<comment type="catalytic activity">
    <reaction evidence="10">
        <text>3-dehydro-4-O-phospho-D-erythronate + H(+) = dihydroxyacetone phosphate + CO2</text>
        <dbReference type="Rhea" id="RHEA:52416"/>
        <dbReference type="ChEBI" id="CHEBI:15378"/>
        <dbReference type="ChEBI" id="CHEBI:16526"/>
        <dbReference type="ChEBI" id="CHEBI:57642"/>
        <dbReference type="ChEBI" id="CHEBI:136593"/>
        <dbReference type="EC" id="4.1.1.104"/>
    </reaction>
</comment>
<evidence type="ECO:0000313" key="13">
    <source>
        <dbReference type="EMBL" id="RCV91534.1"/>
    </source>
</evidence>
<comment type="similarity">
    <text evidence="2">Belongs to the aldolase class II family. AraD/FucA subfamily.</text>
</comment>
<gene>
    <name evidence="13" type="ORF">DU505_00205</name>
</gene>
<dbReference type="RefSeq" id="WP_114476985.1">
    <property type="nucleotide sequence ID" value="NZ_QPII01000001.1"/>
</dbReference>
<evidence type="ECO:0000256" key="2">
    <source>
        <dbReference type="ARBA" id="ARBA00010037"/>
    </source>
</evidence>
<comment type="catalytic activity">
    <reaction evidence="11">
        <text>3-dehydro-4-O-phospho-L-erythronate + H(+) = dihydroxyacetone phosphate + CO2</text>
        <dbReference type="Rhea" id="RHEA:52404"/>
        <dbReference type="ChEBI" id="CHEBI:15378"/>
        <dbReference type="ChEBI" id="CHEBI:16526"/>
        <dbReference type="ChEBI" id="CHEBI:57642"/>
        <dbReference type="ChEBI" id="CHEBI:136592"/>
        <dbReference type="EC" id="4.1.1.104"/>
    </reaction>
</comment>
<dbReference type="GO" id="GO:0019323">
    <property type="term" value="P:pentose catabolic process"/>
    <property type="evidence" value="ECO:0007669"/>
    <property type="project" value="InterPro"/>
</dbReference>
<reference evidence="13 14" key="1">
    <citation type="submission" date="2018-07" db="EMBL/GenBank/DDBJ databases">
        <title>Halomonas montanilacus sp. nov., isolated from Lake Pengyan on Tibetan Plateau.</title>
        <authorList>
            <person name="Lu H."/>
            <person name="Xing P."/>
            <person name="Wu Q."/>
        </authorList>
    </citation>
    <scope>NUCLEOTIDE SEQUENCE [LARGE SCALE GENOMIC DNA]</scope>
    <source>
        <strain evidence="13 14">PYC7W</strain>
    </source>
</reference>
<comment type="function">
    <text evidence="7">Catalyzes the decarboxylation of 3-oxo-tetronate 4-phosphate to dihydroxyacetone phosphate (DHAP) and CO(2).</text>
</comment>
<comment type="caution">
    <text evidence="13">The sequence shown here is derived from an EMBL/GenBank/DDBJ whole genome shotgun (WGS) entry which is preliminary data.</text>
</comment>
<keyword evidence="6" id="KW-0119">Carbohydrate metabolism</keyword>
<keyword evidence="5" id="KW-0456">Lyase</keyword>
<dbReference type="InterPro" id="IPR036409">
    <property type="entry name" value="Aldolase_II/adducin_N_sf"/>
</dbReference>
<dbReference type="InterPro" id="IPR001303">
    <property type="entry name" value="Aldolase_II/adducin_N"/>
</dbReference>
<feature type="domain" description="Class II aldolase/adducin N-terminal" evidence="12">
    <location>
        <begin position="11"/>
        <end position="190"/>
    </location>
</feature>